<evidence type="ECO:0000259" key="1">
    <source>
        <dbReference type="Pfam" id="PF14512"/>
    </source>
</evidence>
<dbReference type="RefSeq" id="WP_118336652.1">
    <property type="nucleotide sequence ID" value="NZ_AP025567.1"/>
</dbReference>
<dbReference type="EMBL" id="QRMS01000008">
    <property type="protein sequence ID" value="RHJ83690.1"/>
    <property type="molecule type" value="Genomic_DNA"/>
</dbReference>
<dbReference type="Gene3D" id="3.40.109.10">
    <property type="entry name" value="NADH Oxidase"/>
    <property type="match status" value="1"/>
</dbReference>
<gene>
    <name evidence="2" type="ORF">DW099_18370</name>
</gene>
<dbReference type="STRING" id="1776384.GCA_900086585_01168"/>
<dbReference type="InterPro" id="IPR000415">
    <property type="entry name" value="Nitroreductase-like"/>
</dbReference>
<dbReference type="AlphaFoldDB" id="A0A415DUB7"/>
<reference evidence="2 3" key="1">
    <citation type="submission" date="2018-08" db="EMBL/GenBank/DDBJ databases">
        <title>A genome reference for cultivated species of the human gut microbiota.</title>
        <authorList>
            <person name="Zou Y."/>
            <person name="Xue W."/>
            <person name="Luo G."/>
        </authorList>
    </citation>
    <scope>NUCLEOTIDE SEQUENCE [LARGE SCALE GENOMIC DNA]</scope>
    <source>
        <strain evidence="2 3">AM07-24</strain>
    </source>
</reference>
<dbReference type="Pfam" id="PF14512">
    <property type="entry name" value="TM1586_NiRdase"/>
    <property type="match status" value="1"/>
</dbReference>
<feature type="domain" description="Putative nitroreductase TM1586" evidence="1">
    <location>
        <begin position="3"/>
        <end position="213"/>
    </location>
</feature>
<evidence type="ECO:0000313" key="2">
    <source>
        <dbReference type="EMBL" id="RHJ83690.1"/>
    </source>
</evidence>
<dbReference type="OrthoDB" id="9814075at2"/>
<organism evidence="2 3">
    <name type="scientific">Emergencia timonensis</name>
    <dbReference type="NCBI Taxonomy" id="1776384"/>
    <lineage>
        <taxon>Bacteria</taxon>
        <taxon>Bacillati</taxon>
        <taxon>Bacillota</taxon>
        <taxon>Clostridia</taxon>
        <taxon>Peptostreptococcales</taxon>
        <taxon>Anaerovoracaceae</taxon>
        <taxon>Emergencia</taxon>
    </lineage>
</organism>
<accession>A0A415DUB7</accession>
<dbReference type="GO" id="GO:0016491">
    <property type="term" value="F:oxidoreductase activity"/>
    <property type="evidence" value="ECO:0007669"/>
    <property type="project" value="InterPro"/>
</dbReference>
<proteinExistence type="predicted"/>
<dbReference type="InterPro" id="IPR029478">
    <property type="entry name" value="TM1586_NiRdase"/>
</dbReference>
<comment type="caution">
    <text evidence="2">The sequence shown here is derived from an EMBL/GenBank/DDBJ whole genome shotgun (WGS) entry which is preliminary data.</text>
</comment>
<sequence>MTIIEAMEARHAVRRYKDKEIAASAVEGLQEEINRCNQEGSLTIQLILNDKDVFKGLMAYSVGFRGVSNYIALAGPADEKLEEKLGYYGQRIALKAQQLGLNTCWAAATYKRGNCKAVVGDHEELICVLALGYGATQGVPHKSKAMSELCNLEDDMPEWFRKGMEAVLLAPTAMNRQNFFLTLNGEDVTFEVKESKYSKIDLGIIKYHFEVGSGSL</sequence>
<dbReference type="Proteomes" id="UP000284841">
    <property type="component" value="Unassembled WGS sequence"/>
</dbReference>
<keyword evidence="3" id="KW-1185">Reference proteome</keyword>
<dbReference type="SUPFAM" id="SSF55469">
    <property type="entry name" value="FMN-dependent nitroreductase-like"/>
    <property type="match status" value="1"/>
</dbReference>
<dbReference type="Gene3D" id="3.40.109.30">
    <property type="entry name" value="putative nitroreductase (tm1586), domain 2"/>
    <property type="match status" value="1"/>
</dbReference>
<evidence type="ECO:0000313" key="3">
    <source>
        <dbReference type="Proteomes" id="UP000284841"/>
    </source>
</evidence>
<protein>
    <submittedName>
        <fullName evidence="2">Nitroreductase</fullName>
    </submittedName>
</protein>
<name>A0A415DUB7_9FIRM</name>